<dbReference type="EMBL" id="SJPJ01000001">
    <property type="protein sequence ID" value="TWT83278.1"/>
    <property type="molecule type" value="Genomic_DNA"/>
</dbReference>
<feature type="transmembrane region" description="Helical" evidence="1">
    <location>
        <begin position="98"/>
        <end position="117"/>
    </location>
</feature>
<feature type="transmembrane region" description="Helical" evidence="1">
    <location>
        <begin position="253"/>
        <end position="279"/>
    </location>
</feature>
<dbReference type="AlphaFoldDB" id="A0A5C5Z7R7"/>
<dbReference type="Proteomes" id="UP000315010">
    <property type="component" value="Unassembled WGS sequence"/>
</dbReference>
<evidence type="ECO:0000313" key="2">
    <source>
        <dbReference type="EMBL" id="TWT83278.1"/>
    </source>
</evidence>
<accession>A0A5C5Z7R7</accession>
<feature type="transmembrane region" description="Helical" evidence="1">
    <location>
        <begin position="159"/>
        <end position="177"/>
    </location>
</feature>
<evidence type="ECO:0000313" key="3">
    <source>
        <dbReference type="Proteomes" id="UP000315010"/>
    </source>
</evidence>
<comment type="caution">
    <text evidence="2">The sequence shown here is derived from an EMBL/GenBank/DDBJ whole genome shotgun (WGS) entry which is preliminary data.</text>
</comment>
<organism evidence="2 3">
    <name type="scientific">Novipirellula herctigrandis</name>
    <dbReference type="NCBI Taxonomy" id="2527986"/>
    <lineage>
        <taxon>Bacteria</taxon>
        <taxon>Pseudomonadati</taxon>
        <taxon>Planctomycetota</taxon>
        <taxon>Planctomycetia</taxon>
        <taxon>Pirellulales</taxon>
        <taxon>Pirellulaceae</taxon>
        <taxon>Novipirellula</taxon>
    </lineage>
</organism>
<dbReference type="PANTHER" id="PTHR31610:SF0">
    <property type="entry name" value="SLC26A_SULP TRANSPORTER DOMAIN-CONTAINING PROTEIN"/>
    <property type="match status" value="1"/>
</dbReference>
<feature type="transmembrane region" description="Helical" evidence="1">
    <location>
        <begin position="468"/>
        <end position="489"/>
    </location>
</feature>
<keyword evidence="1" id="KW-0472">Membrane</keyword>
<sequence>MGQASEQNGRYQWVTPGDVNAFFGLMLDNIVGLLLMVALLSGFGFPTEFAVSRMVPGTALGVLVGDLAFFVLAFRLAKQTGNRHVTAMPLGLDTPSTYGIVLFVLGPSYLQGIASGLDPTAAAYRTWYIGIWCIVLSGLLKIALAPITQWVQRVVPRAGLLGSLAAIALVLIGFLPLTEILGHPLPGFLALVIVLTTLVAKIPLPGRTPGTLGALLIAGTVYYLLCFVDGSGYSFPQSPASAWFPSEWLESYTFAWVAALPDAVAYLPIAFPFAIATIVGGIDCTESAASVGDEYDTRTVIGIEGVATLLAGLSGGVIQTTPYIGHPAYKAMGGRAAYTLATALLVGSAGLVGYFGLLNAWIPKPVVFPILVFIGLEITAQSFLATPRRHYAAVALACLPALAFLAMSIPGRILSDAALGTANVSVASLDSSLQHDMTTLGMLSSGFILTSLLWAWCLAAAIDRRLKLAGVVLLVAAGLTAFGVIHSPLAGNRLFVPFGPESWGDIVLGAEDQKRVLEFFAGYVVSALLLIAWSYYPAAGASEIDVAEYS</sequence>
<feature type="transmembrane region" description="Helical" evidence="1">
    <location>
        <begin position="183"/>
        <end position="200"/>
    </location>
</feature>
<protein>
    <recommendedName>
        <fullName evidence="4">Permease family protein</fullName>
    </recommendedName>
</protein>
<evidence type="ECO:0008006" key="4">
    <source>
        <dbReference type="Google" id="ProtNLM"/>
    </source>
</evidence>
<keyword evidence="1" id="KW-1133">Transmembrane helix</keyword>
<feature type="transmembrane region" description="Helical" evidence="1">
    <location>
        <begin position="519"/>
        <end position="536"/>
    </location>
</feature>
<feature type="transmembrane region" description="Helical" evidence="1">
    <location>
        <begin position="440"/>
        <end position="461"/>
    </location>
</feature>
<proteinExistence type="predicted"/>
<feature type="transmembrane region" description="Helical" evidence="1">
    <location>
        <begin position="21"/>
        <end position="45"/>
    </location>
</feature>
<feature type="transmembrane region" description="Helical" evidence="1">
    <location>
        <begin position="366"/>
        <end position="384"/>
    </location>
</feature>
<feature type="transmembrane region" description="Helical" evidence="1">
    <location>
        <begin position="129"/>
        <end position="147"/>
    </location>
</feature>
<name>A0A5C5Z7R7_9BACT</name>
<reference evidence="2 3" key="1">
    <citation type="submission" date="2019-02" db="EMBL/GenBank/DDBJ databases">
        <title>Deep-cultivation of Planctomycetes and their phenomic and genomic characterization uncovers novel biology.</title>
        <authorList>
            <person name="Wiegand S."/>
            <person name="Jogler M."/>
            <person name="Boedeker C."/>
            <person name="Pinto D."/>
            <person name="Vollmers J."/>
            <person name="Rivas-Marin E."/>
            <person name="Kohn T."/>
            <person name="Peeters S.H."/>
            <person name="Heuer A."/>
            <person name="Rast P."/>
            <person name="Oberbeckmann S."/>
            <person name="Bunk B."/>
            <person name="Jeske O."/>
            <person name="Meyerdierks A."/>
            <person name="Storesund J.E."/>
            <person name="Kallscheuer N."/>
            <person name="Luecker S."/>
            <person name="Lage O.M."/>
            <person name="Pohl T."/>
            <person name="Merkel B.J."/>
            <person name="Hornburger P."/>
            <person name="Mueller R.-W."/>
            <person name="Bruemmer F."/>
            <person name="Labrenz M."/>
            <person name="Spormann A.M."/>
            <person name="Op Den Camp H."/>
            <person name="Overmann J."/>
            <person name="Amann R."/>
            <person name="Jetten M.S.M."/>
            <person name="Mascher T."/>
            <person name="Medema M.H."/>
            <person name="Devos D.P."/>
            <person name="Kaster A.-K."/>
            <person name="Ovreas L."/>
            <person name="Rohde M."/>
            <person name="Galperin M.Y."/>
            <person name="Jogler C."/>
        </authorList>
    </citation>
    <scope>NUCLEOTIDE SEQUENCE [LARGE SCALE GENOMIC DNA]</scope>
    <source>
        <strain evidence="2 3">CA13</strain>
    </source>
</reference>
<keyword evidence="3" id="KW-1185">Reference proteome</keyword>
<feature type="transmembrane region" description="Helical" evidence="1">
    <location>
        <begin position="212"/>
        <end position="233"/>
    </location>
</feature>
<evidence type="ECO:0000256" key="1">
    <source>
        <dbReference type="SAM" id="Phobius"/>
    </source>
</evidence>
<feature type="transmembrane region" description="Helical" evidence="1">
    <location>
        <begin position="336"/>
        <end position="360"/>
    </location>
</feature>
<dbReference type="PANTHER" id="PTHR31610">
    <property type="entry name" value="SLR0360 PROTEIN"/>
    <property type="match status" value="1"/>
</dbReference>
<keyword evidence="1" id="KW-0812">Transmembrane</keyword>
<gene>
    <name evidence="2" type="ORF">CA13_47430</name>
</gene>
<feature type="transmembrane region" description="Helical" evidence="1">
    <location>
        <begin position="57"/>
        <end position="77"/>
    </location>
</feature>
<feature type="transmembrane region" description="Helical" evidence="1">
    <location>
        <begin position="391"/>
        <end position="409"/>
    </location>
</feature>